<dbReference type="EMBL" id="LAZR01024950">
    <property type="protein sequence ID" value="KKL73460.1"/>
    <property type="molecule type" value="Genomic_DNA"/>
</dbReference>
<feature type="transmembrane region" description="Helical" evidence="1">
    <location>
        <begin position="124"/>
        <end position="147"/>
    </location>
</feature>
<feature type="transmembrane region" description="Helical" evidence="1">
    <location>
        <begin position="6"/>
        <end position="26"/>
    </location>
</feature>
<evidence type="ECO:0000256" key="1">
    <source>
        <dbReference type="SAM" id="Phobius"/>
    </source>
</evidence>
<feature type="transmembrane region" description="Helical" evidence="1">
    <location>
        <begin position="361"/>
        <end position="379"/>
    </location>
</feature>
<feature type="transmembrane region" description="Helical" evidence="1">
    <location>
        <begin position="253"/>
        <end position="277"/>
    </location>
</feature>
<organism evidence="2">
    <name type="scientific">marine sediment metagenome</name>
    <dbReference type="NCBI Taxonomy" id="412755"/>
    <lineage>
        <taxon>unclassified sequences</taxon>
        <taxon>metagenomes</taxon>
        <taxon>ecological metagenomes</taxon>
    </lineage>
</organism>
<keyword evidence="1" id="KW-0812">Transmembrane</keyword>
<feature type="transmembrane region" description="Helical" evidence="1">
    <location>
        <begin position="38"/>
        <end position="58"/>
    </location>
</feature>
<proteinExistence type="predicted"/>
<evidence type="ECO:0000313" key="2">
    <source>
        <dbReference type="EMBL" id="KKL73460.1"/>
    </source>
</evidence>
<keyword evidence="1" id="KW-1133">Transmembrane helix</keyword>
<keyword evidence="1" id="KW-0472">Membrane</keyword>
<feature type="transmembrane region" description="Helical" evidence="1">
    <location>
        <begin position="94"/>
        <end position="112"/>
    </location>
</feature>
<dbReference type="AlphaFoldDB" id="A0A0F9GVP8"/>
<reference evidence="2" key="1">
    <citation type="journal article" date="2015" name="Nature">
        <title>Complex archaea that bridge the gap between prokaryotes and eukaryotes.</title>
        <authorList>
            <person name="Spang A."/>
            <person name="Saw J.H."/>
            <person name="Jorgensen S.L."/>
            <person name="Zaremba-Niedzwiedzka K."/>
            <person name="Martijn J."/>
            <person name="Lind A.E."/>
            <person name="van Eijk R."/>
            <person name="Schleper C."/>
            <person name="Guy L."/>
            <person name="Ettema T.J."/>
        </authorList>
    </citation>
    <scope>NUCLEOTIDE SEQUENCE</scope>
</reference>
<name>A0A0F9GVP8_9ZZZZ</name>
<feature type="transmembrane region" description="Helical" evidence="1">
    <location>
        <begin position="385"/>
        <end position="405"/>
    </location>
</feature>
<gene>
    <name evidence="2" type="ORF">LCGC14_2074670</name>
</gene>
<sequence>SLWSSSMTVAFIIWFFFVSTNMLYNYNKMHEPSYPKTFLKQNLGFIIFFGFLINYYVFGLVIELLLILVISILILVSMVTGLRDNKKVKNLLDTILGFTGFLLLAFVLIRLFNNLQQFFAVETLKLFLLPAVLTIAYVPFVYSVGLFSKYESIFLTINNSLGSDFAKFTKRKIIKVCNFNLRKVHRFSNSYISRISGLKTEEEILNVITDFRQNNYPSRKKQLVLLGVSLISISVITYYFSFFAHARIKVDTLYWTFSTIAQSLLALVAFVGVLVLFKLQKVDSELTRLCGIARKHVSVIKGSEADGYSANEIKKSCNELAQHSDEQHPGSPVELAEIRRLQPRLNNLSRRIEDIKKKTESFLVIVFSATSLSLILLPLSASLNIMHAGYSGLISVIILSLWAILKGFILARELLNNS</sequence>
<accession>A0A0F9GVP8</accession>
<feature type="non-terminal residue" evidence="2">
    <location>
        <position position="1"/>
    </location>
</feature>
<comment type="caution">
    <text evidence="2">The sequence shown here is derived from an EMBL/GenBank/DDBJ whole genome shotgun (WGS) entry which is preliminary data.</text>
</comment>
<protein>
    <submittedName>
        <fullName evidence="2">Uncharacterized protein</fullName>
    </submittedName>
</protein>
<feature type="transmembrane region" description="Helical" evidence="1">
    <location>
        <begin position="223"/>
        <end position="241"/>
    </location>
</feature>